<dbReference type="AlphaFoldDB" id="A0AAC9AZW5"/>
<dbReference type="KEGG" id="smaz:LH19_27665"/>
<dbReference type="InterPro" id="IPR004914">
    <property type="entry name" value="Antirestrict"/>
</dbReference>
<geneLocation type="plasmid" evidence="2 3">
    <name>unnamed1</name>
</geneLocation>
<dbReference type="InterPro" id="IPR042297">
    <property type="entry name" value="Antirestriction_sf"/>
</dbReference>
<dbReference type="Pfam" id="PF03230">
    <property type="entry name" value="Antirestrict"/>
    <property type="match status" value="1"/>
</dbReference>
<accession>A0AAC9AZW5</accession>
<dbReference type="Gene3D" id="3.30.70.3580">
    <property type="entry name" value="Antirestriction protein"/>
    <property type="match status" value="1"/>
</dbReference>
<dbReference type="RefSeq" id="WP_054735260.1">
    <property type="nucleotide sequence ID" value="NZ_CP009430.1"/>
</dbReference>
<evidence type="ECO:0000313" key="3">
    <source>
        <dbReference type="Proteomes" id="UP000076088"/>
    </source>
</evidence>
<organism evidence="2 3">
    <name type="scientific">Sphingopyxis macrogoltabida</name>
    <name type="common">Sphingomonas macrogoltabidus</name>
    <dbReference type="NCBI Taxonomy" id="33050"/>
    <lineage>
        <taxon>Bacteria</taxon>
        <taxon>Pseudomonadati</taxon>
        <taxon>Pseudomonadota</taxon>
        <taxon>Alphaproteobacteria</taxon>
        <taxon>Sphingomonadales</taxon>
        <taxon>Sphingomonadaceae</taxon>
        <taxon>Sphingopyxis</taxon>
    </lineage>
</organism>
<evidence type="ECO:0000313" key="2">
    <source>
        <dbReference type="EMBL" id="AMU92814.1"/>
    </source>
</evidence>
<comment type="similarity">
    <text evidence="1">Belongs to the antirestriction protein family.</text>
</comment>
<gene>
    <name evidence="2" type="ORF">ATM17_31640</name>
</gene>
<keyword evidence="3" id="KW-1185">Reference proteome</keyword>
<sequence length="143" mass="15848">MSSSASALANLAPTVTIVPDGQRIEFLPRLFGKRLFFVGEIRAFGFMDRLSPDYKGGFWTFYEQGGEPLFLAPTRSEPFRISWHGNGYEGAVSAEAAGIIVTLFTLSDLSMEFKDDRLAEAYHRLLDHACRHSEAADILAAID</sequence>
<proteinExistence type="inferred from homology"/>
<dbReference type="EMBL" id="CP013345">
    <property type="protein sequence ID" value="AMU92814.1"/>
    <property type="molecule type" value="Genomic_DNA"/>
</dbReference>
<keyword evidence="2" id="KW-0614">Plasmid</keyword>
<protein>
    <submittedName>
        <fullName evidence="2">Antirestriction protein</fullName>
    </submittedName>
</protein>
<reference evidence="2 3" key="2">
    <citation type="journal article" date="2016" name="Genome Announc.">
        <title>Complete Genome Sequence of Sphingopyxis macrogoltabida Strain 203N (NBRC 111659), a Polyethylene Glycol Degrader.</title>
        <authorList>
            <person name="Ohtsubo Y."/>
            <person name="Nonoyama S."/>
            <person name="Nagata Y."/>
            <person name="Numata M."/>
            <person name="Tsuchikane K."/>
            <person name="Hosoyama A."/>
            <person name="Yamazoe A."/>
            <person name="Tsuda M."/>
            <person name="Fujita N."/>
            <person name="Kawai F."/>
        </authorList>
    </citation>
    <scope>NUCLEOTIDE SEQUENCE [LARGE SCALE GENOMIC DNA]</scope>
    <source>
        <strain evidence="2 3">203N</strain>
    </source>
</reference>
<name>A0AAC9AZW5_SPHMC</name>
<dbReference type="Proteomes" id="UP000076088">
    <property type="component" value="Plasmid unnamed1"/>
</dbReference>
<evidence type="ECO:0000256" key="1">
    <source>
        <dbReference type="ARBA" id="ARBA00008618"/>
    </source>
</evidence>
<reference evidence="3" key="1">
    <citation type="submission" date="2015-11" db="EMBL/GenBank/DDBJ databases">
        <title>Complete genome sequence of a polyethylene-glycol degrader Sphingopyxis macrogoltabida 203N (NBRC 111659).</title>
        <authorList>
            <person name="Yoshiyuki O."/>
            <person name="Shouta N."/>
            <person name="Nagata Y."/>
            <person name="Numata M."/>
            <person name="Tsuchikane K."/>
            <person name="Hosoyama A."/>
            <person name="Yamazoe A."/>
            <person name="Tsuda M."/>
            <person name="Fujita N."/>
            <person name="Kawai F."/>
        </authorList>
    </citation>
    <scope>NUCLEOTIDE SEQUENCE [LARGE SCALE GENOMIC DNA]</scope>
    <source>
        <strain evidence="3">203N</strain>
        <plasmid evidence="3">unnamed1</plasmid>
    </source>
</reference>